<reference evidence="3" key="2">
    <citation type="submission" date="2013-10" db="EMBL/GenBank/DDBJ databases">
        <authorList>
            <person name="Aslett M."/>
        </authorList>
    </citation>
    <scope>NUCLEOTIDE SEQUENCE [LARGE SCALE GENOMIC DNA]</scope>
    <source>
        <strain evidence="3">Houghton</strain>
    </source>
</reference>
<feature type="compositionally biased region" description="Basic and acidic residues" evidence="1">
    <location>
        <begin position="277"/>
        <end position="300"/>
    </location>
</feature>
<keyword evidence="2" id="KW-1133">Transmembrane helix</keyword>
<feature type="transmembrane region" description="Helical" evidence="2">
    <location>
        <begin position="116"/>
        <end position="139"/>
    </location>
</feature>
<feature type="compositionally biased region" description="Low complexity" evidence="1">
    <location>
        <begin position="343"/>
        <end position="361"/>
    </location>
</feature>
<dbReference type="VEuPathDB" id="ToxoDB:EMH_0096460"/>
<keyword evidence="2" id="KW-0472">Membrane</keyword>
<protein>
    <recommendedName>
        <fullName evidence="5">Transmembrane protein</fullName>
    </recommendedName>
</protein>
<evidence type="ECO:0000313" key="3">
    <source>
        <dbReference type="EMBL" id="CDJ27933.1"/>
    </source>
</evidence>
<evidence type="ECO:0000313" key="4">
    <source>
        <dbReference type="Proteomes" id="UP000030744"/>
    </source>
</evidence>
<feature type="transmembrane region" description="Helical" evidence="2">
    <location>
        <begin position="172"/>
        <end position="197"/>
    </location>
</feature>
<accession>U6JWP0</accession>
<sequence length="380" mass="41093">MGKNDSSSRQESSASATLLRSSVDSGTFSDVNNSLPHSHQHSNTFAGPPVESLGGIDPAECPVAANNYDVKATTTGYELQLPEINEACEPEEESLVPFDRRPSYLQISRRLKRIRVLPALLACFSSLVVTTAICGTEIAIRAVDISSSLALLCSSVVACMLAAFAAHKKSHVLLVGLVMLEVLFTLYSTAFAAVGLVNVGLLRKRQEILEQDDTMQAEQRENALKIAQRMLTEQAIFAGLYFFLAAAHCCAAASVNHLRAAVRPFDSRLRRKRQRARAMEKLNVRPPPREEEAKGAVDRGTKAENFSNDLQQLHFNGVSQDGTPPSHDSHSVEAGEVAELESARNTASSAQRSSSSSGTTSPQMTQESSAKIVEDNHTIA</sequence>
<dbReference type="AlphaFoldDB" id="U6JWP0"/>
<feature type="region of interest" description="Disordered" evidence="1">
    <location>
        <begin position="315"/>
        <end position="380"/>
    </location>
</feature>
<evidence type="ECO:0000256" key="1">
    <source>
        <dbReference type="SAM" id="MobiDB-lite"/>
    </source>
</evidence>
<feature type="region of interest" description="Disordered" evidence="1">
    <location>
        <begin position="270"/>
        <end position="300"/>
    </location>
</feature>
<dbReference type="EMBL" id="HG680488">
    <property type="protein sequence ID" value="CDJ27933.1"/>
    <property type="molecule type" value="Genomic_DNA"/>
</dbReference>
<feature type="region of interest" description="Disordered" evidence="1">
    <location>
        <begin position="1"/>
        <end position="51"/>
    </location>
</feature>
<dbReference type="GeneID" id="25383681"/>
<feature type="compositionally biased region" description="Polar residues" evidence="1">
    <location>
        <begin position="16"/>
        <end position="45"/>
    </location>
</feature>
<dbReference type="RefSeq" id="XP_013350510.1">
    <property type="nucleotide sequence ID" value="XM_013495056.1"/>
</dbReference>
<keyword evidence="2" id="KW-0812">Transmembrane</keyword>
<feature type="transmembrane region" description="Helical" evidence="2">
    <location>
        <begin position="145"/>
        <end position="165"/>
    </location>
</feature>
<reference evidence="3" key="1">
    <citation type="submission" date="2013-10" db="EMBL/GenBank/DDBJ databases">
        <title>Genomic analysis of the causative agents of coccidiosis in chickens.</title>
        <authorList>
            <person name="Reid A.J."/>
            <person name="Blake D."/>
            <person name="Billington K."/>
            <person name="Browne H."/>
            <person name="Dunn M."/>
            <person name="Hung S."/>
            <person name="Kawahara F."/>
            <person name="Miranda-Saavedra D."/>
            <person name="Mourier T."/>
            <person name="Nagra H."/>
            <person name="Otto T.D."/>
            <person name="Rawlings N."/>
            <person name="Sanchez A."/>
            <person name="Sanders M."/>
            <person name="Subramaniam C."/>
            <person name="Tay Y."/>
            <person name="Dear P."/>
            <person name="Doerig C."/>
            <person name="Gruber A."/>
            <person name="Parkinson J."/>
            <person name="Shirley M."/>
            <person name="Wan K.L."/>
            <person name="Berriman M."/>
            <person name="Tomley F."/>
            <person name="Pain A."/>
        </authorList>
    </citation>
    <scope>NUCLEOTIDE SEQUENCE [LARGE SCALE GENOMIC DNA]</scope>
    <source>
        <strain evidence="3">Houghton</strain>
    </source>
</reference>
<dbReference type="OrthoDB" id="347601at2759"/>
<evidence type="ECO:0000256" key="2">
    <source>
        <dbReference type="SAM" id="Phobius"/>
    </source>
</evidence>
<feature type="transmembrane region" description="Helical" evidence="2">
    <location>
        <begin position="240"/>
        <end position="262"/>
    </location>
</feature>
<organism evidence="3 4">
    <name type="scientific">Eimeria mitis</name>
    <dbReference type="NCBI Taxonomy" id="44415"/>
    <lineage>
        <taxon>Eukaryota</taxon>
        <taxon>Sar</taxon>
        <taxon>Alveolata</taxon>
        <taxon>Apicomplexa</taxon>
        <taxon>Conoidasida</taxon>
        <taxon>Coccidia</taxon>
        <taxon>Eucoccidiorida</taxon>
        <taxon>Eimeriorina</taxon>
        <taxon>Eimeriidae</taxon>
        <taxon>Eimeria</taxon>
    </lineage>
</organism>
<dbReference type="Proteomes" id="UP000030744">
    <property type="component" value="Unassembled WGS sequence"/>
</dbReference>
<evidence type="ECO:0008006" key="5">
    <source>
        <dbReference type="Google" id="ProtNLM"/>
    </source>
</evidence>
<gene>
    <name evidence="3" type="ORF">EMH_0096460</name>
</gene>
<proteinExistence type="predicted"/>
<name>U6JWP0_9EIME</name>
<keyword evidence="4" id="KW-1185">Reference proteome</keyword>